<dbReference type="OrthoDB" id="407275at2759"/>
<dbReference type="SUPFAM" id="SSF56176">
    <property type="entry name" value="FAD-binding/transporter-associated domain-like"/>
    <property type="match status" value="1"/>
</dbReference>
<dbReference type="InterPro" id="IPR016169">
    <property type="entry name" value="FAD-bd_PCMH_sub2"/>
</dbReference>
<dbReference type="EMBL" id="LWDX02059790">
    <property type="protein sequence ID" value="OEL17513.1"/>
    <property type="molecule type" value="Genomic_DNA"/>
</dbReference>
<reference evidence="2 3" key="1">
    <citation type="submission" date="2016-09" db="EMBL/GenBank/DDBJ databases">
        <title>The draft genome of Dichanthelium oligosanthes: A C3 panicoid grass species.</title>
        <authorList>
            <person name="Studer A.J."/>
            <person name="Schnable J.C."/>
            <person name="Brutnell T.P."/>
        </authorList>
    </citation>
    <scope>NUCLEOTIDE SEQUENCE [LARGE SCALE GENOMIC DNA]</scope>
    <source>
        <strain evidence="3">cv. Kellogg 1175</strain>
        <tissue evidence="2">Leaf</tissue>
    </source>
</reference>
<evidence type="ECO:0000313" key="3">
    <source>
        <dbReference type="Proteomes" id="UP000095767"/>
    </source>
</evidence>
<dbReference type="GO" id="GO:0071949">
    <property type="term" value="F:FAD binding"/>
    <property type="evidence" value="ECO:0007669"/>
    <property type="project" value="InterPro"/>
</dbReference>
<evidence type="ECO:0000313" key="2">
    <source>
        <dbReference type="EMBL" id="OEL17513.1"/>
    </source>
</evidence>
<sequence>MVIDLRNLNRVRVDAVTATAWAEFGATLGEVYYAVARSTLLANGSSSLAFTAGSCSTVSVGGHIFGGGFGLLSRKFMLAADNVLDALLIDNEGRVLDRSAMGEDVFWAIRGDGGGSWGVIYAWKPRLIPVPDTVTDAEKERFGGRH</sequence>
<dbReference type="GO" id="GO:0016491">
    <property type="term" value="F:oxidoreductase activity"/>
    <property type="evidence" value="ECO:0007669"/>
    <property type="project" value="UniProtKB-ARBA"/>
</dbReference>
<dbReference type="PROSITE" id="PS51387">
    <property type="entry name" value="FAD_PCMH"/>
    <property type="match status" value="1"/>
</dbReference>
<keyword evidence="3" id="KW-1185">Reference proteome</keyword>
<proteinExistence type="predicted"/>
<feature type="domain" description="FAD-binding PCMH-type" evidence="1">
    <location>
        <begin position="1"/>
        <end position="130"/>
    </location>
</feature>
<evidence type="ECO:0000259" key="1">
    <source>
        <dbReference type="PROSITE" id="PS51387"/>
    </source>
</evidence>
<dbReference type="Proteomes" id="UP000095767">
    <property type="component" value="Unassembled WGS sequence"/>
</dbReference>
<comment type="caution">
    <text evidence="2">The sequence shown here is derived from an EMBL/GenBank/DDBJ whole genome shotgun (WGS) entry which is preliminary data.</text>
</comment>
<dbReference type="AlphaFoldDB" id="A0A1E5UXA3"/>
<dbReference type="STRING" id="888268.A0A1E5UXA3"/>
<name>A0A1E5UXA3_9POAL</name>
<feature type="non-terminal residue" evidence="2">
    <location>
        <position position="146"/>
    </location>
</feature>
<dbReference type="Gene3D" id="3.30.465.10">
    <property type="match status" value="1"/>
</dbReference>
<protein>
    <submittedName>
        <fullName evidence="2">Reticuline oxidase</fullName>
    </submittedName>
</protein>
<accession>A0A1E5UXA3</accession>
<dbReference type="Pfam" id="PF01565">
    <property type="entry name" value="FAD_binding_4"/>
    <property type="match status" value="1"/>
</dbReference>
<dbReference type="InterPro" id="IPR016166">
    <property type="entry name" value="FAD-bd_PCMH"/>
</dbReference>
<dbReference type="PANTHER" id="PTHR32448">
    <property type="entry name" value="OS08G0158400 PROTEIN"/>
    <property type="match status" value="1"/>
</dbReference>
<dbReference type="InterPro" id="IPR006094">
    <property type="entry name" value="Oxid_FAD_bind_N"/>
</dbReference>
<organism evidence="2 3">
    <name type="scientific">Dichanthelium oligosanthes</name>
    <dbReference type="NCBI Taxonomy" id="888268"/>
    <lineage>
        <taxon>Eukaryota</taxon>
        <taxon>Viridiplantae</taxon>
        <taxon>Streptophyta</taxon>
        <taxon>Embryophyta</taxon>
        <taxon>Tracheophyta</taxon>
        <taxon>Spermatophyta</taxon>
        <taxon>Magnoliopsida</taxon>
        <taxon>Liliopsida</taxon>
        <taxon>Poales</taxon>
        <taxon>Poaceae</taxon>
        <taxon>PACMAD clade</taxon>
        <taxon>Panicoideae</taxon>
        <taxon>Panicodae</taxon>
        <taxon>Paniceae</taxon>
        <taxon>Dichantheliinae</taxon>
        <taxon>Dichanthelium</taxon>
    </lineage>
</organism>
<dbReference type="InterPro" id="IPR036318">
    <property type="entry name" value="FAD-bd_PCMH-like_sf"/>
</dbReference>
<gene>
    <name evidence="2" type="ORF">BAE44_0021468</name>
</gene>